<evidence type="ECO:0000256" key="3">
    <source>
        <dbReference type="ARBA" id="ARBA00023274"/>
    </source>
</evidence>
<reference evidence="4" key="1">
    <citation type="journal article" date="2019" name="Genome Biol. Evol.">
        <title>Nephromyces represents a diverse and novel lineage of the Apicomplexa that has retained apicoplasts.</title>
        <authorList>
            <person name="Munoz-Gomez S.A."/>
            <person name="Durnin K."/>
            <person name="Eme L."/>
            <person name="Paight C."/>
            <person name="Lane C.E."/>
            <person name="Saffo M.B."/>
            <person name="Slamovits C.H."/>
        </authorList>
    </citation>
    <scope>NUCLEOTIDE SEQUENCE</scope>
    <source>
        <strain evidence="4">678</strain>
    </source>
</reference>
<organism evidence="4">
    <name type="scientific">Nephromyces sp. ex Molgula occidentalis</name>
    <dbReference type="NCBI Taxonomy" id="2544991"/>
    <lineage>
        <taxon>Eukaryota</taxon>
        <taxon>Sar</taxon>
        <taxon>Alveolata</taxon>
        <taxon>Apicomplexa</taxon>
        <taxon>Aconoidasida</taxon>
        <taxon>Nephromycida</taxon>
        <taxon>Nephromyces</taxon>
    </lineage>
</organism>
<dbReference type="SUPFAM" id="SSF47973">
    <property type="entry name" value="Ribosomal protein S7"/>
    <property type="match status" value="1"/>
</dbReference>
<evidence type="ECO:0000256" key="1">
    <source>
        <dbReference type="ARBA" id="ARBA00007151"/>
    </source>
</evidence>
<keyword evidence="3" id="KW-0687">Ribonucleoprotein</keyword>
<evidence type="ECO:0000256" key="2">
    <source>
        <dbReference type="ARBA" id="ARBA00022980"/>
    </source>
</evidence>
<evidence type="ECO:0000313" key="4">
    <source>
        <dbReference type="EMBL" id="QEM01794.1"/>
    </source>
</evidence>
<name>A0A5C1H8G5_9APIC</name>
<accession>A0A5C1H8G5</accession>
<dbReference type="GO" id="GO:0005840">
    <property type="term" value="C:ribosome"/>
    <property type="evidence" value="ECO:0007669"/>
    <property type="project" value="UniProtKB-KW"/>
</dbReference>
<dbReference type="InterPro" id="IPR036823">
    <property type="entry name" value="Ribosomal_uS7_dom_sf"/>
</dbReference>
<dbReference type="AlphaFoldDB" id="A0A5C1H8G5"/>
<comment type="similarity">
    <text evidence="1">Belongs to the universal ribosomal protein uS7 family.</text>
</comment>
<keyword evidence="2 4" id="KW-0689">Ribosomal protein</keyword>
<proteinExistence type="inferred from homology"/>
<gene>
    <name evidence="4" type="primary">rps7</name>
</gene>
<protein>
    <submittedName>
        <fullName evidence="4">30S ribosomal protein S7</fullName>
    </submittedName>
</protein>
<dbReference type="GO" id="GO:1990904">
    <property type="term" value="C:ribonucleoprotein complex"/>
    <property type="evidence" value="ECO:0007669"/>
    <property type="project" value="UniProtKB-KW"/>
</dbReference>
<dbReference type="Gene3D" id="1.10.455.10">
    <property type="entry name" value="Ribosomal protein S7 domain"/>
    <property type="match status" value="1"/>
</dbReference>
<dbReference type="EMBL" id="MK573207">
    <property type="protein sequence ID" value="QEM01794.1"/>
    <property type="molecule type" value="Genomic_DNA"/>
</dbReference>
<sequence length="164" mass="19640">MKLMELKIEKVVDLNMVLKKHNNKFLLTNNLIYSNLIIFIIQKLKKQGKQKISENLLKNYFLLLKNNKFNFFEILLEKNLNKIKSPVILYLKKFKGSTYKIPYRLNLKKSLSKSIKLLKNLNIYNINFSKIIYIEFINILNNKGFLLSNKLIFIKQALYLRVFF</sequence>